<evidence type="ECO:0000313" key="1">
    <source>
        <dbReference type="EMBL" id="RNA09129.1"/>
    </source>
</evidence>
<name>A0A3M7QCY7_BRAPC</name>
<dbReference type="EMBL" id="REGN01006538">
    <property type="protein sequence ID" value="RNA09129.1"/>
    <property type="molecule type" value="Genomic_DNA"/>
</dbReference>
<evidence type="ECO:0000313" key="2">
    <source>
        <dbReference type="Proteomes" id="UP000276133"/>
    </source>
</evidence>
<proteinExistence type="predicted"/>
<dbReference type="Proteomes" id="UP000276133">
    <property type="component" value="Unassembled WGS sequence"/>
</dbReference>
<comment type="caution">
    <text evidence="1">The sequence shown here is derived from an EMBL/GenBank/DDBJ whole genome shotgun (WGS) entry which is preliminary data.</text>
</comment>
<organism evidence="1 2">
    <name type="scientific">Brachionus plicatilis</name>
    <name type="common">Marine rotifer</name>
    <name type="synonym">Brachionus muelleri</name>
    <dbReference type="NCBI Taxonomy" id="10195"/>
    <lineage>
        <taxon>Eukaryota</taxon>
        <taxon>Metazoa</taxon>
        <taxon>Spiralia</taxon>
        <taxon>Gnathifera</taxon>
        <taxon>Rotifera</taxon>
        <taxon>Eurotatoria</taxon>
        <taxon>Monogononta</taxon>
        <taxon>Pseudotrocha</taxon>
        <taxon>Ploima</taxon>
        <taxon>Brachionidae</taxon>
        <taxon>Brachionus</taxon>
    </lineage>
</organism>
<sequence>MLSTLVCSKLVRTFFDFGFILTPILSKFKSAVHTSRPTANKTVLYISSLISPFSFLYLTKSSPGWPSLIRSPIIPAIC</sequence>
<dbReference type="AlphaFoldDB" id="A0A3M7QCY7"/>
<protein>
    <submittedName>
        <fullName evidence="1">Uncharacterized protein</fullName>
    </submittedName>
</protein>
<reference evidence="1 2" key="1">
    <citation type="journal article" date="2018" name="Sci. Rep.">
        <title>Genomic signatures of local adaptation to the degree of environmental predictability in rotifers.</title>
        <authorList>
            <person name="Franch-Gras L."/>
            <person name="Hahn C."/>
            <person name="Garcia-Roger E.M."/>
            <person name="Carmona M.J."/>
            <person name="Serra M."/>
            <person name="Gomez A."/>
        </authorList>
    </citation>
    <scope>NUCLEOTIDE SEQUENCE [LARGE SCALE GENOMIC DNA]</scope>
    <source>
        <strain evidence="1">HYR1</strain>
    </source>
</reference>
<accession>A0A3M7QCY7</accession>
<gene>
    <name evidence="1" type="ORF">BpHYR1_028449</name>
</gene>
<keyword evidence="2" id="KW-1185">Reference proteome</keyword>